<keyword evidence="2" id="KW-0479">Metal-binding</keyword>
<feature type="region of interest" description="Disordered" evidence="9">
    <location>
        <begin position="242"/>
        <end position="262"/>
    </location>
</feature>
<keyword evidence="4" id="KW-0862">Zinc</keyword>
<feature type="region of interest" description="Disordered" evidence="9">
    <location>
        <begin position="1"/>
        <end position="20"/>
    </location>
</feature>
<name>A0AAV7ETC3_ARIFI</name>
<evidence type="ECO:0000256" key="7">
    <source>
        <dbReference type="ARBA" id="ARBA00023242"/>
    </source>
</evidence>
<comment type="caution">
    <text evidence="11">The sequence shown here is derived from an EMBL/GenBank/DDBJ whole genome shotgun (WGS) entry which is preliminary data.</text>
</comment>
<keyword evidence="7" id="KW-0539">Nucleus</keyword>
<evidence type="ECO:0000256" key="3">
    <source>
        <dbReference type="ARBA" id="ARBA00022771"/>
    </source>
</evidence>
<dbReference type="Pfam" id="PF13912">
    <property type="entry name" value="zf-C2H2_6"/>
    <property type="match status" value="1"/>
</dbReference>
<evidence type="ECO:0000256" key="4">
    <source>
        <dbReference type="ARBA" id="ARBA00022833"/>
    </source>
</evidence>
<evidence type="ECO:0000256" key="2">
    <source>
        <dbReference type="ARBA" id="ARBA00022723"/>
    </source>
</evidence>
<evidence type="ECO:0000256" key="5">
    <source>
        <dbReference type="ARBA" id="ARBA00023015"/>
    </source>
</evidence>
<reference evidence="11 12" key="1">
    <citation type="submission" date="2021-07" db="EMBL/GenBank/DDBJ databases">
        <title>The Aristolochia fimbriata genome: insights into angiosperm evolution, floral development and chemical biosynthesis.</title>
        <authorList>
            <person name="Jiao Y."/>
        </authorList>
    </citation>
    <scope>NUCLEOTIDE SEQUENCE [LARGE SCALE GENOMIC DNA]</scope>
    <source>
        <strain evidence="11">IBCAS-2021</strain>
        <tissue evidence="11">Leaf</tissue>
    </source>
</reference>
<evidence type="ECO:0000313" key="12">
    <source>
        <dbReference type="Proteomes" id="UP000825729"/>
    </source>
</evidence>
<gene>
    <name evidence="11" type="ORF">H6P81_005039</name>
</gene>
<keyword evidence="12" id="KW-1185">Reference proteome</keyword>
<keyword evidence="3 8" id="KW-0863">Zinc-finger</keyword>
<dbReference type="PANTHER" id="PTHR45801">
    <property type="entry name" value="OS07G0101800 PROTEIN"/>
    <property type="match status" value="1"/>
</dbReference>
<organism evidence="11 12">
    <name type="scientific">Aristolochia fimbriata</name>
    <name type="common">White veined hardy Dutchman's pipe vine</name>
    <dbReference type="NCBI Taxonomy" id="158543"/>
    <lineage>
        <taxon>Eukaryota</taxon>
        <taxon>Viridiplantae</taxon>
        <taxon>Streptophyta</taxon>
        <taxon>Embryophyta</taxon>
        <taxon>Tracheophyta</taxon>
        <taxon>Spermatophyta</taxon>
        <taxon>Magnoliopsida</taxon>
        <taxon>Magnoliidae</taxon>
        <taxon>Piperales</taxon>
        <taxon>Aristolochiaceae</taxon>
        <taxon>Aristolochia</taxon>
    </lineage>
</organism>
<dbReference type="PANTHER" id="PTHR45801:SF5">
    <property type="entry name" value="OS05G0286100 PROTEIN"/>
    <property type="match status" value="1"/>
</dbReference>
<evidence type="ECO:0000313" key="11">
    <source>
        <dbReference type="EMBL" id="KAG9452135.1"/>
    </source>
</evidence>
<proteinExistence type="predicted"/>
<evidence type="ECO:0000256" key="9">
    <source>
        <dbReference type="SAM" id="MobiDB-lite"/>
    </source>
</evidence>
<dbReference type="GO" id="GO:0008270">
    <property type="term" value="F:zinc ion binding"/>
    <property type="evidence" value="ECO:0007669"/>
    <property type="project" value="UniProtKB-KW"/>
</dbReference>
<dbReference type="InterPro" id="IPR052426">
    <property type="entry name" value="Plant_dev_regulator"/>
</dbReference>
<dbReference type="AlphaFoldDB" id="A0AAV7ETC3"/>
<evidence type="ECO:0000256" key="1">
    <source>
        <dbReference type="ARBA" id="ARBA00004123"/>
    </source>
</evidence>
<evidence type="ECO:0000256" key="6">
    <source>
        <dbReference type="ARBA" id="ARBA00023163"/>
    </source>
</evidence>
<dbReference type="GO" id="GO:0005634">
    <property type="term" value="C:nucleus"/>
    <property type="evidence" value="ECO:0007669"/>
    <property type="project" value="UniProtKB-SubCell"/>
</dbReference>
<keyword evidence="6" id="KW-0804">Transcription</keyword>
<dbReference type="Gene3D" id="3.30.160.60">
    <property type="entry name" value="Classic Zinc Finger"/>
    <property type="match status" value="1"/>
</dbReference>
<keyword evidence="5" id="KW-0805">Transcription regulation</keyword>
<accession>A0AAV7ETC3</accession>
<sequence>MEQNISGQDEKIVGSSGPGSVGVPRSRFESMGTWWYSTTCWGNKAWSKTWKLRAGRISVASVAGRHLRFTPLSLVCICRELKNTARSMYRQREGKGEGGLSALVVHMGKSDVVQQQLAPPFYLPRCHNQSTTTSYRLLMGTEIGLIDSLTQLQKLAQEQNPNPGSSGTGASPGTWMWAARRAAAPAPPPEEDDSWEVRAFAEDTGSVMGTTWPPRSYTCTFCRREFRSAQALGGHMNVHRRDRARLRQSPPGSDASSSSSAAATATVAATGLFPPHQELGPNGGAGLCLFYPFPNHTQGLPPLAPSPSSLLSISPYYSFLPHNCSSTGVVHRLQASQGEDGGDDLYPGRDNTHKGEAEVRYSWASAPVFRGDYVFWGRSTARPPEGSDQRNQQGEEDRKWRNTEIWVGFVWFYEDEAGKSRFSHNIWCSFGNFLAKTKRAVFSPDPSWAQQQRHCGCTT</sequence>
<dbReference type="InterPro" id="IPR036236">
    <property type="entry name" value="Znf_C2H2_sf"/>
</dbReference>
<dbReference type="PROSITE" id="PS50157">
    <property type="entry name" value="ZINC_FINGER_C2H2_2"/>
    <property type="match status" value="1"/>
</dbReference>
<dbReference type="Proteomes" id="UP000825729">
    <property type="component" value="Unassembled WGS sequence"/>
</dbReference>
<comment type="subcellular location">
    <subcellularLocation>
        <location evidence="1">Nucleus</location>
    </subcellularLocation>
</comment>
<dbReference type="PROSITE" id="PS00028">
    <property type="entry name" value="ZINC_FINGER_C2H2_1"/>
    <property type="match status" value="1"/>
</dbReference>
<feature type="domain" description="C2H2-type" evidence="10">
    <location>
        <begin position="217"/>
        <end position="244"/>
    </location>
</feature>
<evidence type="ECO:0000259" key="10">
    <source>
        <dbReference type="PROSITE" id="PS50157"/>
    </source>
</evidence>
<dbReference type="EMBL" id="JAINDJ010000003">
    <property type="protein sequence ID" value="KAG9452135.1"/>
    <property type="molecule type" value="Genomic_DNA"/>
</dbReference>
<dbReference type="SMART" id="SM00355">
    <property type="entry name" value="ZnF_C2H2"/>
    <property type="match status" value="1"/>
</dbReference>
<evidence type="ECO:0000256" key="8">
    <source>
        <dbReference type="PROSITE-ProRule" id="PRU00042"/>
    </source>
</evidence>
<protein>
    <recommendedName>
        <fullName evidence="10">C2H2-type domain-containing protein</fullName>
    </recommendedName>
</protein>
<dbReference type="SUPFAM" id="SSF57667">
    <property type="entry name" value="beta-beta-alpha zinc fingers"/>
    <property type="match status" value="1"/>
</dbReference>
<dbReference type="InterPro" id="IPR013087">
    <property type="entry name" value="Znf_C2H2_type"/>
</dbReference>